<organism evidence="9 10">
    <name type="scientific">Tabrizicola soli</name>
    <dbReference type="NCBI Taxonomy" id="2185115"/>
    <lineage>
        <taxon>Bacteria</taxon>
        <taxon>Pseudomonadati</taxon>
        <taxon>Pseudomonadota</taxon>
        <taxon>Alphaproteobacteria</taxon>
        <taxon>Rhodobacterales</taxon>
        <taxon>Paracoccaceae</taxon>
        <taxon>Tabrizicola</taxon>
    </lineage>
</organism>
<keyword evidence="1" id="KW-0547">Nucleotide-binding</keyword>
<dbReference type="PROSITE" id="PS00675">
    <property type="entry name" value="SIGMA54_INTERACT_1"/>
    <property type="match status" value="1"/>
</dbReference>
<proteinExistence type="predicted"/>
<reference evidence="10" key="1">
    <citation type="journal article" date="2019" name="Int. J. Syst. Evol. Microbiol.">
        <title>The Global Catalogue of Microorganisms (GCM) 10K type strain sequencing project: providing services to taxonomists for standard genome sequencing and annotation.</title>
        <authorList>
            <consortium name="The Broad Institute Genomics Platform"/>
            <consortium name="The Broad Institute Genome Sequencing Center for Infectious Disease"/>
            <person name="Wu L."/>
            <person name="Ma J."/>
        </authorList>
    </citation>
    <scope>NUCLEOTIDE SEQUENCE [LARGE SCALE GENOMIC DNA]</scope>
    <source>
        <strain evidence="10">KCTC 62102</strain>
    </source>
</reference>
<dbReference type="InterPro" id="IPR058031">
    <property type="entry name" value="AAA_lid_NorR"/>
</dbReference>
<dbReference type="Pfam" id="PF00158">
    <property type="entry name" value="Sigma54_activat"/>
    <property type="match status" value="1"/>
</dbReference>
<evidence type="ECO:0000313" key="9">
    <source>
        <dbReference type="EMBL" id="MFC3086749.1"/>
    </source>
</evidence>
<name>A0ABV7DW69_9RHOB</name>
<evidence type="ECO:0000256" key="3">
    <source>
        <dbReference type="ARBA" id="ARBA00023012"/>
    </source>
</evidence>
<dbReference type="RefSeq" id="WP_197647190.1">
    <property type="nucleotide sequence ID" value="NZ_JAEACP010000024.1"/>
</dbReference>
<evidence type="ECO:0000256" key="5">
    <source>
        <dbReference type="ARBA" id="ARBA00023125"/>
    </source>
</evidence>
<dbReference type="InterPro" id="IPR003018">
    <property type="entry name" value="GAF"/>
</dbReference>
<sequence length="626" mass="68114">MEIRTTALARARHMLESQGRFPGGALPGDISDSWLRSLHLGIDPLARHEKLILSDTEFKLTQDHHADLVRFARPELELLFDQIAGSNFMIALGSPEGVVLETLVDTEFAESDAGKAVVPASVWTEELRGTNALGLCISTRRPAQVYGGEHFLRAHSDVSCISAPIFDGRGGLAGILDASSRSTVRQQHTAALVQMSASNIENCLIRSAHDRRIVLQFHPRPEYLGTLSVGMLVLEDDFSVHAVNRKGEMFLAGIRNLIGTSFDSIFEQRFEDVALRLAQGETLRVRDRMGSAVSVRCVANRASFALAVRLFSAANPQQARRSETPAPEIRNLFRDVVIEDEELIRRLRPLPKVATVGQSIFIQGETGTGKEIIARLAHAASGRSGPFVSVDARTLGPDAEAALLGRPKGAPGLIEQAAHGTLCIDEVSALGHSAQATLLHVLDHGSFRHPADGREVRCPVLFVSTATVSLTAEVAASRLLPALRYRIEGFSILLPPLRDRSDLDALARRFVRAQGEGFDIDPSALTLLARHDWPGNLHELRSIIANAVIQASGPKLRAENFAPFLPISHSPQQSIQACPQCSGVPWKESQCRVIRDAVRQHGGIAQAARTLGISRTTIYKHLLAES</sequence>
<evidence type="ECO:0000256" key="1">
    <source>
        <dbReference type="ARBA" id="ARBA00022741"/>
    </source>
</evidence>
<dbReference type="Gene3D" id="3.40.50.300">
    <property type="entry name" value="P-loop containing nucleotide triphosphate hydrolases"/>
    <property type="match status" value="1"/>
</dbReference>
<dbReference type="Pfam" id="PF02954">
    <property type="entry name" value="HTH_8"/>
    <property type="match status" value="1"/>
</dbReference>
<evidence type="ECO:0000313" key="10">
    <source>
        <dbReference type="Proteomes" id="UP001595445"/>
    </source>
</evidence>
<dbReference type="InterPro" id="IPR002197">
    <property type="entry name" value="HTH_Fis"/>
</dbReference>
<dbReference type="Gene3D" id="3.30.450.40">
    <property type="match status" value="1"/>
</dbReference>
<dbReference type="InterPro" id="IPR029016">
    <property type="entry name" value="GAF-like_dom_sf"/>
</dbReference>
<dbReference type="Gene3D" id="1.10.8.60">
    <property type="match status" value="1"/>
</dbReference>
<gene>
    <name evidence="9" type="ORF">ACFOD6_11905</name>
</gene>
<keyword evidence="6" id="KW-0010">Activator</keyword>
<dbReference type="PANTHER" id="PTHR32071:SF117">
    <property type="entry name" value="PTS-DEPENDENT DIHYDROXYACETONE KINASE OPERON REGULATORY PROTEIN-RELATED"/>
    <property type="match status" value="1"/>
</dbReference>
<evidence type="ECO:0000256" key="2">
    <source>
        <dbReference type="ARBA" id="ARBA00022840"/>
    </source>
</evidence>
<keyword evidence="10" id="KW-1185">Reference proteome</keyword>
<dbReference type="InterPro" id="IPR027417">
    <property type="entry name" value="P-loop_NTPase"/>
</dbReference>
<dbReference type="InterPro" id="IPR025662">
    <property type="entry name" value="Sigma_54_int_dom_ATP-bd_1"/>
</dbReference>
<keyword evidence="5" id="KW-0238">DNA-binding</keyword>
<keyword evidence="4" id="KW-0805">Transcription regulation</keyword>
<dbReference type="Proteomes" id="UP001595445">
    <property type="component" value="Unassembled WGS sequence"/>
</dbReference>
<dbReference type="Gene3D" id="1.10.10.60">
    <property type="entry name" value="Homeodomain-like"/>
    <property type="match status" value="1"/>
</dbReference>
<evidence type="ECO:0000259" key="8">
    <source>
        <dbReference type="PROSITE" id="PS50045"/>
    </source>
</evidence>
<evidence type="ECO:0000256" key="4">
    <source>
        <dbReference type="ARBA" id="ARBA00023015"/>
    </source>
</evidence>
<dbReference type="Pfam" id="PF25601">
    <property type="entry name" value="AAA_lid_14"/>
    <property type="match status" value="1"/>
</dbReference>
<dbReference type="Pfam" id="PF01590">
    <property type="entry name" value="GAF"/>
    <property type="match status" value="1"/>
</dbReference>
<evidence type="ECO:0000256" key="7">
    <source>
        <dbReference type="ARBA" id="ARBA00023163"/>
    </source>
</evidence>
<comment type="caution">
    <text evidence="9">The sequence shown here is derived from an EMBL/GenBank/DDBJ whole genome shotgun (WGS) entry which is preliminary data.</text>
</comment>
<accession>A0ABV7DW69</accession>
<dbReference type="InterPro" id="IPR003593">
    <property type="entry name" value="AAA+_ATPase"/>
</dbReference>
<keyword evidence="7" id="KW-0804">Transcription</keyword>
<keyword evidence="3" id="KW-0902">Two-component regulatory system</keyword>
<dbReference type="InterPro" id="IPR002078">
    <property type="entry name" value="Sigma_54_int"/>
</dbReference>
<keyword evidence="2" id="KW-0067">ATP-binding</keyword>
<dbReference type="EMBL" id="JBHRSM010000021">
    <property type="protein sequence ID" value="MFC3086749.1"/>
    <property type="molecule type" value="Genomic_DNA"/>
</dbReference>
<dbReference type="PROSITE" id="PS50045">
    <property type="entry name" value="SIGMA54_INTERACT_4"/>
    <property type="match status" value="1"/>
</dbReference>
<evidence type="ECO:0000256" key="6">
    <source>
        <dbReference type="ARBA" id="ARBA00023159"/>
    </source>
</evidence>
<dbReference type="SUPFAM" id="SSF52540">
    <property type="entry name" value="P-loop containing nucleoside triphosphate hydrolases"/>
    <property type="match status" value="1"/>
</dbReference>
<feature type="domain" description="Sigma-54 factor interaction" evidence="8">
    <location>
        <begin position="336"/>
        <end position="549"/>
    </location>
</feature>
<dbReference type="PANTHER" id="PTHR32071">
    <property type="entry name" value="TRANSCRIPTIONAL REGULATORY PROTEIN"/>
    <property type="match status" value="1"/>
</dbReference>
<protein>
    <submittedName>
        <fullName evidence="9">Sigma-54-dependent Fis family transcriptional regulator</fullName>
    </submittedName>
</protein>
<dbReference type="CDD" id="cd00009">
    <property type="entry name" value="AAA"/>
    <property type="match status" value="1"/>
</dbReference>
<dbReference type="SMART" id="SM00382">
    <property type="entry name" value="AAA"/>
    <property type="match status" value="1"/>
</dbReference>